<dbReference type="InterPro" id="IPR052911">
    <property type="entry name" value="Corrinoid_activation_enz"/>
</dbReference>
<evidence type="ECO:0000313" key="2">
    <source>
        <dbReference type="EMBL" id="SMC85457.1"/>
    </source>
</evidence>
<dbReference type="InterPro" id="IPR041414">
    <property type="entry name" value="Raco-like_middle"/>
</dbReference>
<sequence length="567" mass="60708">MINIMVDPIGITVEMNEGETLHDGLERAGISIETPCGGQGVCGACKVWVAPPTHVPSTPHEDISQSDDQKGLRLACQAIPEKDITIRLEDNFVYDKATRNQGRILLQNSSIGKNGSASAVRLIQSQNQTVLVHDRAEDEIPLPTWQPHYTPKGLAIDIGTTTMVLSLVSLETGEILASGSSLNPQIVHGHDVLTRIQYAETPEGLEEMASLVQNKLNALLAEACETTHTHPDEIVDVTIGANTTMLQLAAKIDPTPLGRVPFTFDIKGGTTYPAEVFGLNVNKAARVYLPPVMHAFVGTDITAGLILCPEFFDDNKSILYIDMGTNGEMCLNVKGRRFTTSTAAGPAFEGMGLSTGMRATDGAVEKVSVNKDGIIEFQTIGGGKVKGVCGSGIVDFIATLLTTGILDPSGKLANNDEKNASVMTLDDQPAFEYGEGVHLTQKDIRQIQLAKGAVRTGVDLILQSGGITCDELDSIYVAGGFGNYLKPANMERIGLLPENTADKVIFCGNASIDGSTILLTQGSQRLFLEKAMDNMEHLQLADSPEFMNCFVTSLGFPPARESHGVKN</sequence>
<dbReference type="PROSITE" id="PS51085">
    <property type="entry name" value="2FE2S_FER_2"/>
    <property type="match status" value="1"/>
</dbReference>
<dbReference type="STRING" id="1121400.SAMN02746065_11277"/>
<keyword evidence="3" id="KW-1185">Reference proteome</keyword>
<dbReference type="OrthoDB" id="9810588at2"/>
<dbReference type="Gene3D" id="3.10.20.30">
    <property type="match status" value="1"/>
</dbReference>
<name>A0A1W2CJP1_9BACT</name>
<dbReference type="PANTHER" id="PTHR42895">
    <property type="entry name" value="IRON-SULFUR CLUSTER-BINDING PROTEIN-RELATED"/>
    <property type="match status" value="1"/>
</dbReference>
<dbReference type="InterPro" id="IPR042259">
    <property type="entry name" value="Raco-like_middle_sf"/>
</dbReference>
<dbReference type="Proteomes" id="UP000192418">
    <property type="component" value="Unassembled WGS sequence"/>
</dbReference>
<dbReference type="CDD" id="cd00207">
    <property type="entry name" value="fer2"/>
    <property type="match status" value="1"/>
</dbReference>
<gene>
    <name evidence="2" type="ORF">SAMN02746065_11277</name>
</gene>
<dbReference type="Gene3D" id="3.30.420.480">
    <property type="entry name" value="Domain of unknown function (DUF4445)"/>
    <property type="match status" value="1"/>
</dbReference>
<dbReference type="RefSeq" id="WP_084069690.1">
    <property type="nucleotide sequence ID" value="NZ_FWXY01000012.1"/>
</dbReference>
<dbReference type="InterPro" id="IPR001041">
    <property type="entry name" value="2Fe-2S_ferredoxin-type"/>
</dbReference>
<dbReference type="Pfam" id="PF14574">
    <property type="entry name" value="RACo_C_ter"/>
    <property type="match status" value="1"/>
</dbReference>
<dbReference type="InterPro" id="IPR043129">
    <property type="entry name" value="ATPase_NBD"/>
</dbReference>
<organism evidence="2 3">
    <name type="scientific">Desulfocicer vacuolatum DSM 3385</name>
    <dbReference type="NCBI Taxonomy" id="1121400"/>
    <lineage>
        <taxon>Bacteria</taxon>
        <taxon>Pseudomonadati</taxon>
        <taxon>Thermodesulfobacteriota</taxon>
        <taxon>Desulfobacteria</taxon>
        <taxon>Desulfobacterales</taxon>
        <taxon>Desulfobacteraceae</taxon>
        <taxon>Desulfocicer</taxon>
    </lineage>
</organism>
<dbReference type="InterPro" id="IPR012675">
    <property type="entry name" value="Beta-grasp_dom_sf"/>
</dbReference>
<protein>
    <submittedName>
        <fullName evidence="2">Uncharacterized 2Fe-2 and 4Fe-4S clusters-containing protein, contains DUF4445 domain</fullName>
    </submittedName>
</protein>
<dbReference type="Pfam" id="PF17651">
    <property type="entry name" value="Raco_middle"/>
    <property type="match status" value="1"/>
</dbReference>
<dbReference type="PANTHER" id="PTHR42895:SF2">
    <property type="entry name" value="IRON-SULFUR CLUSTER PROTEIN"/>
    <property type="match status" value="1"/>
</dbReference>
<dbReference type="InterPro" id="IPR027980">
    <property type="entry name" value="RACo_C"/>
</dbReference>
<dbReference type="SUPFAM" id="SSF54292">
    <property type="entry name" value="2Fe-2S ferredoxin-like"/>
    <property type="match status" value="1"/>
</dbReference>
<evidence type="ECO:0000313" key="3">
    <source>
        <dbReference type="Proteomes" id="UP000192418"/>
    </source>
</evidence>
<dbReference type="EMBL" id="FWXY01000012">
    <property type="protein sequence ID" value="SMC85457.1"/>
    <property type="molecule type" value="Genomic_DNA"/>
</dbReference>
<reference evidence="2 3" key="1">
    <citation type="submission" date="2017-04" db="EMBL/GenBank/DDBJ databases">
        <authorList>
            <person name="Afonso C.L."/>
            <person name="Miller P.J."/>
            <person name="Scott M.A."/>
            <person name="Spackman E."/>
            <person name="Goraichik I."/>
            <person name="Dimitrov K.M."/>
            <person name="Suarez D.L."/>
            <person name="Swayne D.E."/>
        </authorList>
    </citation>
    <scope>NUCLEOTIDE SEQUENCE [LARGE SCALE GENOMIC DNA]</scope>
    <source>
        <strain evidence="2 3">DSM 3385</strain>
    </source>
</reference>
<proteinExistence type="predicted"/>
<dbReference type="Pfam" id="PF00111">
    <property type="entry name" value="Fer2"/>
    <property type="match status" value="1"/>
</dbReference>
<dbReference type="SUPFAM" id="SSF53067">
    <property type="entry name" value="Actin-like ATPase domain"/>
    <property type="match status" value="1"/>
</dbReference>
<evidence type="ECO:0000259" key="1">
    <source>
        <dbReference type="PROSITE" id="PS51085"/>
    </source>
</evidence>
<accession>A0A1W2CJP1</accession>
<feature type="domain" description="2Fe-2S ferredoxin-type" evidence="1">
    <location>
        <begin position="1"/>
        <end position="92"/>
    </location>
</feature>
<dbReference type="AlphaFoldDB" id="A0A1W2CJP1"/>
<dbReference type="InterPro" id="IPR036010">
    <property type="entry name" value="2Fe-2S_ferredoxin-like_sf"/>
</dbReference>
<dbReference type="GO" id="GO:0051536">
    <property type="term" value="F:iron-sulfur cluster binding"/>
    <property type="evidence" value="ECO:0007669"/>
    <property type="project" value="InterPro"/>
</dbReference>